<sequence length="292" mass="30899">MNHEQTTRAQAFHQLHAGATPLILPNAWDVASARVIENAGAKAIATSSAAMAWSLGYPDGEQMPLDELLAACRRIADAVSAPLSVDIERGYGVDAEDTGGLVGALMQLGVIGINIEDGKDPATGQLADARLLTQRIACIRAVAEHRGVALFINARTDTYLSKELSGEARFEETLRRALAYVDAGANGIFVPGLADPGEIQRLAELLPVPLNVYAGYPGAPDAATLRGLGVRRISLGCGTMQAVLAHLARIAQEALVDGRYDTMGDHMLSVCEANGLFVPPSPRVADQQRRQA</sequence>
<dbReference type="InterPro" id="IPR040442">
    <property type="entry name" value="Pyrv_kinase-like_dom_sf"/>
</dbReference>
<dbReference type="RefSeq" id="WP_046973329.1">
    <property type="nucleotide sequence ID" value="NZ_JPLA01000068.1"/>
</dbReference>
<dbReference type="InterPro" id="IPR039556">
    <property type="entry name" value="ICL/PEPM"/>
</dbReference>
<dbReference type="Pfam" id="PF13714">
    <property type="entry name" value="PEP_mutase"/>
    <property type="match status" value="1"/>
</dbReference>
<dbReference type="PANTHER" id="PTHR42905">
    <property type="entry name" value="PHOSPHOENOLPYRUVATE CARBOXYLASE"/>
    <property type="match status" value="1"/>
</dbReference>
<dbReference type="InterPro" id="IPR015813">
    <property type="entry name" value="Pyrv/PenolPyrv_kinase-like_dom"/>
</dbReference>
<protein>
    <submittedName>
        <fullName evidence="2">Phosphonomutase</fullName>
    </submittedName>
</protein>
<dbReference type="CDD" id="cd00377">
    <property type="entry name" value="ICL_PEPM"/>
    <property type="match status" value="1"/>
</dbReference>
<dbReference type="GO" id="GO:0003824">
    <property type="term" value="F:catalytic activity"/>
    <property type="evidence" value="ECO:0007669"/>
    <property type="project" value="InterPro"/>
</dbReference>
<dbReference type="PANTHER" id="PTHR42905:SF16">
    <property type="entry name" value="CARBOXYPHOSPHONOENOLPYRUVATE PHOSPHONOMUTASE-LIKE PROTEIN (AFU_ORTHOLOGUE AFUA_5G07230)"/>
    <property type="match status" value="1"/>
</dbReference>
<proteinExistence type="predicted"/>
<dbReference type="Gene3D" id="3.20.20.60">
    <property type="entry name" value="Phosphoenolpyruvate-binding domains"/>
    <property type="match status" value="1"/>
</dbReference>
<evidence type="ECO:0000313" key="2">
    <source>
        <dbReference type="EMBL" id="KLD61952.1"/>
    </source>
</evidence>
<dbReference type="Proteomes" id="UP000035481">
    <property type="component" value="Unassembled WGS sequence"/>
</dbReference>
<reference evidence="2 3" key="1">
    <citation type="journal article" date="2015" name="Antonie Van Leeuwenhoek">
        <title>A phylogenomic and molecular marker based taxonomic framework for the order Xanthomonadales: proposal to transfer the families Algiphilaceae and Solimonadaceae to the order Nevskiales ord. nov. and to create a new family within the order Xanthomonadales, the family Rhodanobacteraceae fam. nov., containing the genus Rhodanobacter and its closest relatives.</title>
        <authorList>
            <person name="Naushad S."/>
            <person name="Adeolu M."/>
            <person name="Wong S."/>
            <person name="Sohail M."/>
            <person name="Schellhorn H.E."/>
            <person name="Gupta R.S."/>
        </authorList>
    </citation>
    <scope>NUCLEOTIDE SEQUENCE [LARGE SCALE GENOMIC DNA]</scope>
    <source>
        <strain evidence="2 3">DSM 16301</strain>
    </source>
</reference>
<name>A0A0G9H2J8_9GAMM</name>
<dbReference type="GO" id="GO:0046872">
    <property type="term" value="F:metal ion binding"/>
    <property type="evidence" value="ECO:0007669"/>
    <property type="project" value="UniProtKB-KW"/>
</dbReference>
<dbReference type="EMBL" id="JPLA01000068">
    <property type="protein sequence ID" value="KLD61952.1"/>
    <property type="molecule type" value="Genomic_DNA"/>
</dbReference>
<dbReference type="OrthoDB" id="9780430at2"/>
<accession>A0A0G9H2J8</accession>
<dbReference type="AlphaFoldDB" id="A0A0G9H2J8"/>
<dbReference type="PATRIC" id="fig|1440762.4.peg.3531"/>
<dbReference type="STRING" id="1440762.Y882_18290"/>
<evidence type="ECO:0000256" key="1">
    <source>
        <dbReference type="ARBA" id="ARBA00022723"/>
    </source>
</evidence>
<comment type="caution">
    <text evidence="2">The sequence shown here is derived from an EMBL/GenBank/DDBJ whole genome shotgun (WGS) entry which is preliminary data.</text>
</comment>
<dbReference type="SUPFAM" id="SSF51621">
    <property type="entry name" value="Phosphoenolpyruvate/pyruvate domain"/>
    <property type="match status" value="1"/>
</dbReference>
<gene>
    <name evidence="2" type="ORF">Y882_18290</name>
</gene>
<keyword evidence="1" id="KW-0479">Metal-binding</keyword>
<organism evidence="2 3">
    <name type="scientific">Dyella japonica DSM 16301</name>
    <dbReference type="NCBI Taxonomy" id="1440762"/>
    <lineage>
        <taxon>Bacteria</taxon>
        <taxon>Pseudomonadati</taxon>
        <taxon>Pseudomonadota</taxon>
        <taxon>Gammaproteobacteria</taxon>
        <taxon>Lysobacterales</taxon>
        <taxon>Rhodanobacteraceae</taxon>
        <taxon>Dyella</taxon>
    </lineage>
</organism>
<evidence type="ECO:0000313" key="3">
    <source>
        <dbReference type="Proteomes" id="UP000035481"/>
    </source>
</evidence>